<dbReference type="NCBIfam" id="TIGR00220">
    <property type="entry name" value="mscL"/>
    <property type="match status" value="1"/>
</dbReference>
<sequence>MGMARLNRRQVKQFWQEFREFALKGNVIDLAIAVVVGGAFSRIVTSVVEDLIMPLVNPLIPGGDWRELTLGSGMRIGKFLGSLLDFGVIALSLFILLKLILPFLPNRPPAPEQRQCPYCLESVPLKASRCRACTSELPPL</sequence>
<keyword evidence="7 10" id="KW-0406">Ion transport</keyword>
<dbReference type="Proteomes" id="UP000000440">
    <property type="component" value="Chromosome"/>
</dbReference>
<comment type="subunit">
    <text evidence="10">Homopentamer.</text>
</comment>
<dbReference type="AlphaFoldDB" id="Q8DHB2"/>
<dbReference type="PRINTS" id="PR01264">
    <property type="entry name" value="MECHCHANNEL"/>
</dbReference>
<gene>
    <name evidence="10" type="primary">mscL</name>
    <name evidence="11" type="ordered locus">tlr2047</name>
</gene>
<dbReference type="Gene3D" id="1.10.1200.120">
    <property type="entry name" value="Large-conductance mechanosensitive channel, MscL, domain 1"/>
    <property type="match status" value="1"/>
</dbReference>
<dbReference type="InterPro" id="IPR019823">
    <property type="entry name" value="Mechanosensitive_channel_CS"/>
</dbReference>
<evidence type="ECO:0000256" key="8">
    <source>
        <dbReference type="ARBA" id="ARBA00023136"/>
    </source>
</evidence>
<dbReference type="GO" id="GO:0005886">
    <property type="term" value="C:plasma membrane"/>
    <property type="evidence" value="ECO:0007669"/>
    <property type="project" value="UniProtKB-SubCell"/>
</dbReference>
<dbReference type="HAMAP" id="MF_00115">
    <property type="entry name" value="MscL"/>
    <property type="match status" value="1"/>
</dbReference>
<keyword evidence="8 10" id="KW-0472">Membrane</keyword>
<dbReference type="PROSITE" id="PS01327">
    <property type="entry name" value="MSCL"/>
    <property type="match status" value="1"/>
</dbReference>
<dbReference type="Pfam" id="PF01741">
    <property type="entry name" value="MscL"/>
    <property type="match status" value="1"/>
</dbReference>
<dbReference type="PANTHER" id="PTHR30266:SF2">
    <property type="entry name" value="LARGE-CONDUCTANCE MECHANOSENSITIVE CHANNEL"/>
    <property type="match status" value="1"/>
</dbReference>
<evidence type="ECO:0000256" key="4">
    <source>
        <dbReference type="ARBA" id="ARBA00022475"/>
    </source>
</evidence>
<dbReference type="InterPro" id="IPR037673">
    <property type="entry name" value="MSC/AndL"/>
</dbReference>
<comment type="function">
    <text evidence="10">Channel that opens in response to stretch forces in the membrane lipid bilayer. May participate in the regulation of osmotic pressure changes within the cell.</text>
</comment>
<proteinExistence type="inferred from homology"/>
<keyword evidence="6 10" id="KW-1133">Transmembrane helix</keyword>
<evidence type="ECO:0000313" key="11">
    <source>
        <dbReference type="EMBL" id="BAC09599.1"/>
    </source>
</evidence>
<keyword evidence="4 10" id="KW-1003">Cell membrane</keyword>
<comment type="subcellular location">
    <subcellularLocation>
        <location evidence="10">Cell inner membrane</location>
        <topology evidence="10">Multi-pass membrane protein</topology>
    </subcellularLocation>
    <subcellularLocation>
        <location evidence="1">Cell membrane</location>
        <topology evidence="1">Multi-pass membrane protein</topology>
    </subcellularLocation>
</comment>
<evidence type="ECO:0000313" key="12">
    <source>
        <dbReference type="Proteomes" id="UP000000440"/>
    </source>
</evidence>
<keyword evidence="3 10" id="KW-0813">Transport</keyword>
<dbReference type="PANTHER" id="PTHR30266">
    <property type="entry name" value="MECHANOSENSITIVE CHANNEL MSCL"/>
    <property type="match status" value="1"/>
</dbReference>
<dbReference type="STRING" id="197221.gene:10748656"/>
<evidence type="ECO:0000256" key="1">
    <source>
        <dbReference type="ARBA" id="ARBA00004651"/>
    </source>
</evidence>
<name>Q8DHB2_THEVB</name>
<protein>
    <recommendedName>
        <fullName evidence="10">Large-conductance mechanosensitive channel</fullName>
    </recommendedName>
</protein>
<dbReference type="EnsemblBacteria" id="BAC09599">
    <property type="protein sequence ID" value="BAC09599"/>
    <property type="gene ID" value="BAC09599"/>
</dbReference>
<feature type="transmembrane region" description="Helical" evidence="10">
    <location>
        <begin position="79"/>
        <end position="104"/>
    </location>
</feature>
<dbReference type="eggNOG" id="COG1970">
    <property type="taxonomic scope" value="Bacteria"/>
</dbReference>
<evidence type="ECO:0000256" key="2">
    <source>
        <dbReference type="ARBA" id="ARBA00007254"/>
    </source>
</evidence>
<keyword evidence="9 10" id="KW-0407">Ion channel</keyword>
<dbReference type="EMBL" id="BA000039">
    <property type="protein sequence ID" value="BAC09599.1"/>
    <property type="molecule type" value="Genomic_DNA"/>
</dbReference>
<organism evidence="11 12">
    <name type="scientific">Thermosynechococcus vestitus (strain NIES-2133 / IAM M-273 / BP-1)</name>
    <dbReference type="NCBI Taxonomy" id="197221"/>
    <lineage>
        <taxon>Bacteria</taxon>
        <taxon>Bacillati</taxon>
        <taxon>Cyanobacteriota</taxon>
        <taxon>Cyanophyceae</taxon>
        <taxon>Acaryochloridales</taxon>
        <taxon>Thermosynechococcaceae</taxon>
        <taxon>Thermosynechococcus</taxon>
    </lineage>
</organism>
<reference evidence="11 12" key="1">
    <citation type="journal article" date="2002" name="DNA Res.">
        <title>Complete genome structure of the thermophilic cyanobacterium Thermosynechococcus elongatus BP-1.</title>
        <authorList>
            <person name="Nakamura Y."/>
            <person name="Kaneko T."/>
            <person name="Sato S."/>
            <person name="Ikeuchi M."/>
            <person name="Katoh H."/>
            <person name="Sasamoto S."/>
            <person name="Watanabe A."/>
            <person name="Iriguchi M."/>
            <person name="Kawashima K."/>
            <person name="Kimura T."/>
            <person name="Kishida Y."/>
            <person name="Kiyokawa C."/>
            <person name="Kohara M."/>
            <person name="Matsumoto M."/>
            <person name="Matsuno A."/>
            <person name="Nakazaki N."/>
            <person name="Shimpo S."/>
            <person name="Sugimoto M."/>
            <person name="Takeuchi C."/>
            <person name="Yamada M."/>
            <person name="Tabata S."/>
        </authorList>
    </citation>
    <scope>NUCLEOTIDE SEQUENCE [LARGE SCALE GENOMIC DNA]</scope>
    <source>
        <strain evidence="12">IAM M-273 / NIES-2133 / BP-1</strain>
    </source>
</reference>
<dbReference type="InterPro" id="IPR036019">
    <property type="entry name" value="MscL_channel"/>
</dbReference>
<feature type="transmembrane region" description="Helical" evidence="10">
    <location>
        <begin position="21"/>
        <end position="44"/>
    </location>
</feature>
<evidence type="ECO:0000256" key="7">
    <source>
        <dbReference type="ARBA" id="ARBA00023065"/>
    </source>
</evidence>
<dbReference type="InterPro" id="IPR001185">
    <property type="entry name" value="MS_channel"/>
</dbReference>
<evidence type="ECO:0000256" key="5">
    <source>
        <dbReference type="ARBA" id="ARBA00022692"/>
    </source>
</evidence>
<dbReference type="KEGG" id="tel:tlr2047"/>
<evidence type="ECO:0000256" key="10">
    <source>
        <dbReference type="HAMAP-Rule" id="MF_00115"/>
    </source>
</evidence>
<dbReference type="PATRIC" id="fig|197221.4.peg.2143"/>
<dbReference type="GO" id="GO:0008381">
    <property type="term" value="F:mechanosensitive monoatomic ion channel activity"/>
    <property type="evidence" value="ECO:0007669"/>
    <property type="project" value="UniProtKB-UniRule"/>
</dbReference>
<evidence type="ECO:0000256" key="6">
    <source>
        <dbReference type="ARBA" id="ARBA00022989"/>
    </source>
</evidence>
<accession>Q8DHB2</accession>
<keyword evidence="5 10" id="KW-0812">Transmembrane</keyword>
<evidence type="ECO:0000256" key="9">
    <source>
        <dbReference type="ARBA" id="ARBA00023303"/>
    </source>
</evidence>
<keyword evidence="12" id="KW-1185">Reference proteome</keyword>
<evidence type="ECO:0000256" key="3">
    <source>
        <dbReference type="ARBA" id="ARBA00022448"/>
    </source>
</evidence>
<comment type="similarity">
    <text evidence="2 10">Belongs to the MscL family.</text>
</comment>
<dbReference type="SUPFAM" id="SSF81330">
    <property type="entry name" value="Gated mechanosensitive channel"/>
    <property type="match status" value="1"/>
</dbReference>
<keyword evidence="10" id="KW-0997">Cell inner membrane</keyword>